<protein>
    <submittedName>
        <fullName evidence="7">G2/mitotic-specific cyclin-B</fullName>
    </submittedName>
</protein>
<evidence type="ECO:0000256" key="5">
    <source>
        <dbReference type="SAM" id="MobiDB-lite"/>
    </source>
</evidence>
<evidence type="ECO:0000256" key="4">
    <source>
        <dbReference type="RuleBase" id="RU000383"/>
    </source>
</evidence>
<feature type="compositionally biased region" description="Polar residues" evidence="5">
    <location>
        <begin position="22"/>
        <end position="31"/>
    </location>
</feature>
<feature type="domain" description="Cyclin-like" evidence="6">
    <location>
        <begin position="416"/>
        <end position="476"/>
    </location>
</feature>
<feature type="compositionally biased region" description="Low complexity" evidence="5">
    <location>
        <begin position="32"/>
        <end position="58"/>
    </location>
</feature>
<accession>M5BP45</accession>
<evidence type="ECO:0000256" key="1">
    <source>
        <dbReference type="ARBA" id="ARBA00022618"/>
    </source>
</evidence>
<keyword evidence="2 4" id="KW-0195">Cyclin</keyword>
<dbReference type="PANTHER" id="PTHR10177">
    <property type="entry name" value="CYCLINS"/>
    <property type="match status" value="1"/>
</dbReference>
<sequence>MSSANVPSRRTTRLTRTHLDENSSATRTTRGSAKPVAVVSVPVKASATTTTRRPALAANKDKTDTMSSRALDAAKRKRDALGELTNKSKAKAMPKDKDGKPLGKGKEALHKRSESVPSAAGKNEEVMEVDGSKATTEESDRPRFSRRISARTVSTSSVPAHPSTATVAQVAGRRAVSAAGTRLSRTQSARAAATTTTTEASLPPPPPSTSGVHRPSPDDEPEGPAYKRRRTSSLDAEEASRAVAHVKEKSQGPESTEAEEPWVDLDKDDDGDPLMVSEYVVDIFDYMLEIERKHAQVLNPNYIEKQKELNWGMRGILGDWLIQVHARFRLLPETLYLAMHLVDRMLSIRVVSLSRLQLVGVTCMFIAAKYEEIMAPSVKHFVECADSAYTEKDILDAEQYVLRVLGWDCSYPNVMTFLRRVSKAEDFDDQTRSVGKFFVEIACVDHRLLPFPPSQIAATSLWLARLILDRDPWVKR</sequence>
<feature type="compositionally biased region" description="Polar residues" evidence="5">
    <location>
        <begin position="151"/>
        <end position="167"/>
    </location>
</feature>
<comment type="similarity">
    <text evidence="4">Belongs to the cyclin family.</text>
</comment>
<name>M5BP45_THACB</name>
<feature type="compositionally biased region" description="Basic and acidic residues" evidence="5">
    <location>
        <begin position="93"/>
        <end position="114"/>
    </location>
</feature>
<dbReference type="Pfam" id="PF02984">
    <property type="entry name" value="Cyclin_C"/>
    <property type="match status" value="1"/>
</dbReference>
<dbReference type="InterPro" id="IPR036915">
    <property type="entry name" value="Cyclin-like_sf"/>
</dbReference>
<dbReference type="EMBL" id="CAOJ01004881">
    <property type="protein sequence ID" value="CCO29483.1"/>
    <property type="molecule type" value="Genomic_DNA"/>
</dbReference>
<dbReference type="InterPro" id="IPR006671">
    <property type="entry name" value="Cyclin_N"/>
</dbReference>
<dbReference type="Gene3D" id="1.10.472.10">
    <property type="entry name" value="Cyclin-like"/>
    <property type="match status" value="2"/>
</dbReference>
<evidence type="ECO:0000256" key="2">
    <source>
        <dbReference type="ARBA" id="ARBA00023127"/>
    </source>
</evidence>
<evidence type="ECO:0000313" key="8">
    <source>
        <dbReference type="Proteomes" id="UP000012065"/>
    </source>
</evidence>
<dbReference type="InterPro" id="IPR013763">
    <property type="entry name" value="Cyclin-like_dom"/>
</dbReference>
<evidence type="ECO:0000256" key="3">
    <source>
        <dbReference type="ARBA" id="ARBA00023306"/>
    </source>
</evidence>
<dbReference type="GO" id="GO:0051301">
    <property type="term" value="P:cell division"/>
    <property type="evidence" value="ECO:0007669"/>
    <property type="project" value="UniProtKB-KW"/>
</dbReference>
<proteinExistence type="inferred from homology"/>
<keyword evidence="3" id="KW-0131">Cell cycle</keyword>
<reference evidence="7 8" key="1">
    <citation type="journal article" date="2013" name="J. Biotechnol.">
        <title>Establishment and interpretation of the genome sequence of the phytopathogenic fungus Rhizoctonia solani AG1-IB isolate 7/3/14.</title>
        <authorList>
            <person name="Wibberg D.W."/>
            <person name="Jelonek L.J."/>
            <person name="Rupp O.R."/>
            <person name="Hennig M.H."/>
            <person name="Eikmeyer F.E."/>
            <person name="Goesmann A.G."/>
            <person name="Hartmann A.H."/>
            <person name="Borriss R.B."/>
            <person name="Grosch R.G."/>
            <person name="Puehler A.P."/>
            <person name="Schlueter A.S."/>
        </authorList>
    </citation>
    <scope>NUCLEOTIDE SEQUENCE [LARGE SCALE GENOMIC DNA]</scope>
    <source>
        <strain evidence="8">AG1-IB / isolate 7/3/14</strain>
    </source>
</reference>
<organism evidence="7 8">
    <name type="scientific">Thanatephorus cucumeris (strain AG1-IB / isolate 7/3/14)</name>
    <name type="common">Lettuce bottom rot fungus</name>
    <name type="synonym">Rhizoctonia solani</name>
    <dbReference type="NCBI Taxonomy" id="1108050"/>
    <lineage>
        <taxon>Eukaryota</taxon>
        <taxon>Fungi</taxon>
        <taxon>Dikarya</taxon>
        <taxon>Basidiomycota</taxon>
        <taxon>Agaricomycotina</taxon>
        <taxon>Agaricomycetes</taxon>
        <taxon>Cantharellales</taxon>
        <taxon>Ceratobasidiaceae</taxon>
        <taxon>Rhizoctonia</taxon>
        <taxon>Rhizoctonia solani AG-1</taxon>
    </lineage>
</organism>
<dbReference type="InterPro" id="IPR048258">
    <property type="entry name" value="Cyclins_cyclin-box"/>
</dbReference>
<keyword evidence="1" id="KW-0132">Cell division</keyword>
<dbReference type="Pfam" id="PF00134">
    <property type="entry name" value="Cyclin_N"/>
    <property type="match status" value="1"/>
</dbReference>
<dbReference type="SMART" id="SM00385">
    <property type="entry name" value="CYCLIN"/>
    <property type="match status" value="2"/>
</dbReference>
<dbReference type="PROSITE" id="PS00292">
    <property type="entry name" value="CYCLINS"/>
    <property type="match status" value="1"/>
</dbReference>
<dbReference type="PIRSF" id="PIRSF001771">
    <property type="entry name" value="Cyclin_A_B_D_E"/>
    <property type="match status" value="1"/>
</dbReference>
<feature type="region of interest" description="Disordered" evidence="5">
    <location>
        <begin position="1"/>
        <end position="269"/>
    </location>
</feature>
<gene>
    <name evidence="7" type="primary">cdc13</name>
    <name evidence="7" type="ORF">BN14_03496</name>
</gene>
<feature type="compositionally biased region" description="Low complexity" evidence="5">
    <location>
        <begin position="181"/>
        <end position="201"/>
    </location>
</feature>
<comment type="caution">
    <text evidence="7">The sequence shown here is derived from an EMBL/GenBank/DDBJ whole genome shotgun (WGS) entry which is preliminary data.</text>
</comment>
<dbReference type="FunFam" id="1.10.472.10:FF:000001">
    <property type="entry name" value="G2/mitotic-specific cyclin"/>
    <property type="match status" value="1"/>
</dbReference>
<feature type="domain" description="Cyclin-like" evidence="6">
    <location>
        <begin position="319"/>
        <end position="403"/>
    </location>
</feature>
<dbReference type="AlphaFoldDB" id="M5BP45"/>
<dbReference type="InterPro" id="IPR004367">
    <property type="entry name" value="Cyclin_C-dom"/>
</dbReference>
<evidence type="ECO:0000259" key="6">
    <source>
        <dbReference type="SMART" id="SM00385"/>
    </source>
</evidence>
<feature type="compositionally biased region" description="Acidic residues" evidence="5">
    <location>
        <begin position="256"/>
        <end position="269"/>
    </location>
</feature>
<dbReference type="GO" id="GO:0044772">
    <property type="term" value="P:mitotic cell cycle phase transition"/>
    <property type="evidence" value="ECO:0007669"/>
    <property type="project" value="InterPro"/>
</dbReference>
<dbReference type="InterPro" id="IPR046965">
    <property type="entry name" value="Cyclin_A/B-like"/>
</dbReference>
<dbReference type="Proteomes" id="UP000012065">
    <property type="component" value="Unassembled WGS sequence"/>
</dbReference>
<dbReference type="HOGENOM" id="CLU_020695_10_1_1"/>
<dbReference type="SUPFAM" id="SSF47954">
    <property type="entry name" value="Cyclin-like"/>
    <property type="match status" value="2"/>
</dbReference>
<evidence type="ECO:0000313" key="7">
    <source>
        <dbReference type="EMBL" id="CCO29483.1"/>
    </source>
</evidence>
<dbReference type="GO" id="GO:0016538">
    <property type="term" value="F:cyclin-dependent protein serine/threonine kinase regulator activity"/>
    <property type="evidence" value="ECO:0007669"/>
    <property type="project" value="InterPro"/>
</dbReference>
<dbReference type="InterPro" id="IPR039361">
    <property type="entry name" value="Cyclin"/>
</dbReference>